<dbReference type="SUPFAM" id="SSF55811">
    <property type="entry name" value="Nudix"/>
    <property type="match status" value="1"/>
</dbReference>
<evidence type="ECO:0000313" key="5">
    <source>
        <dbReference type="EMBL" id="XBT97410.1"/>
    </source>
</evidence>
<organism evidence="5">
    <name type="scientific">Rhizobium sp. ZPR3</name>
    <dbReference type="NCBI Taxonomy" id="3158967"/>
    <lineage>
        <taxon>Bacteria</taxon>
        <taxon>Pseudomonadati</taxon>
        <taxon>Pseudomonadota</taxon>
        <taxon>Alphaproteobacteria</taxon>
        <taxon>Hyphomicrobiales</taxon>
        <taxon>Rhizobiaceae</taxon>
        <taxon>Rhizobium/Agrobacterium group</taxon>
        <taxon>Rhizobium</taxon>
    </lineage>
</organism>
<dbReference type="InterPro" id="IPR015797">
    <property type="entry name" value="NUDIX_hydrolase-like_dom_sf"/>
</dbReference>
<name>A0AAU7S4J0_9HYPH</name>
<dbReference type="CDD" id="cd04666">
    <property type="entry name" value="NUDIX_DIPP2_like_Nudt4"/>
    <property type="match status" value="1"/>
</dbReference>
<keyword evidence="5" id="KW-0614">Plasmid</keyword>
<proteinExistence type="predicted"/>
<gene>
    <name evidence="5" type="ORF">ABM479_29535</name>
</gene>
<dbReference type="PANTHER" id="PTHR12629">
    <property type="entry name" value="DIPHOSPHOINOSITOL POLYPHOSPHATE PHOSPHOHYDROLASE"/>
    <property type="match status" value="1"/>
</dbReference>
<dbReference type="GO" id="GO:1901909">
    <property type="term" value="P:diadenosine hexaphosphate catabolic process"/>
    <property type="evidence" value="ECO:0007669"/>
    <property type="project" value="TreeGrafter"/>
</dbReference>
<dbReference type="RefSeq" id="WP_349962489.1">
    <property type="nucleotide sequence ID" value="NZ_CP157962.1"/>
</dbReference>
<dbReference type="GO" id="GO:0034432">
    <property type="term" value="F:bis(5'-adenosyl)-pentaphosphatase activity"/>
    <property type="evidence" value="ECO:0007669"/>
    <property type="project" value="TreeGrafter"/>
</dbReference>
<dbReference type="GO" id="GO:0071543">
    <property type="term" value="P:diphosphoinositol polyphosphate metabolic process"/>
    <property type="evidence" value="ECO:0007669"/>
    <property type="project" value="TreeGrafter"/>
</dbReference>
<keyword evidence="3 5" id="KW-0378">Hydrolase</keyword>
<dbReference type="GO" id="GO:1901911">
    <property type="term" value="P:adenosine 5'-(hexahydrogen pentaphosphate) catabolic process"/>
    <property type="evidence" value="ECO:0007669"/>
    <property type="project" value="TreeGrafter"/>
</dbReference>
<dbReference type="InterPro" id="IPR047198">
    <property type="entry name" value="DDP-like_NUDIX"/>
</dbReference>
<dbReference type="GO" id="GO:0000298">
    <property type="term" value="F:endopolyphosphatase activity"/>
    <property type="evidence" value="ECO:0007669"/>
    <property type="project" value="TreeGrafter"/>
</dbReference>
<dbReference type="Gene3D" id="3.90.79.10">
    <property type="entry name" value="Nucleoside Triphosphate Pyrophosphohydrolase"/>
    <property type="match status" value="1"/>
</dbReference>
<geneLocation type="plasmid" evidence="5">
    <name>unnamed2</name>
</geneLocation>
<dbReference type="GO" id="GO:0008486">
    <property type="term" value="F:diphosphoinositol-polyphosphate diphosphatase activity"/>
    <property type="evidence" value="ECO:0007669"/>
    <property type="project" value="TreeGrafter"/>
</dbReference>
<evidence type="ECO:0000256" key="1">
    <source>
        <dbReference type="ARBA" id="ARBA00001946"/>
    </source>
</evidence>
<dbReference type="GO" id="GO:0005737">
    <property type="term" value="C:cytoplasm"/>
    <property type="evidence" value="ECO:0007669"/>
    <property type="project" value="TreeGrafter"/>
</dbReference>
<sequence length="165" mass="18863">MSKHRPHLARLAPHIETIAAGDMAEQYGALCFQYSKENVLKVLLITTRETRRWMTPKGWAIKGLTGGQVAEREAWEEAGVKGKVKKNTFGYFTYLKVLDDGETIPSVVEVHLLEVRKQCQKFPESGQRMIEWMVPEEAVRRVREPELKGLLMRFSLEHTRPTAAA</sequence>
<evidence type="ECO:0000256" key="3">
    <source>
        <dbReference type="ARBA" id="ARBA00022801"/>
    </source>
</evidence>
<protein>
    <submittedName>
        <fullName evidence="5">NUDIX hydrolase</fullName>
    </submittedName>
</protein>
<evidence type="ECO:0000256" key="2">
    <source>
        <dbReference type="ARBA" id="ARBA00022723"/>
    </source>
</evidence>
<keyword evidence="4" id="KW-0460">Magnesium</keyword>
<dbReference type="GO" id="GO:0046872">
    <property type="term" value="F:metal ion binding"/>
    <property type="evidence" value="ECO:0007669"/>
    <property type="project" value="UniProtKB-KW"/>
</dbReference>
<evidence type="ECO:0000256" key="4">
    <source>
        <dbReference type="ARBA" id="ARBA00022842"/>
    </source>
</evidence>
<dbReference type="GO" id="GO:1901907">
    <property type="term" value="P:diadenosine pentaphosphate catabolic process"/>
    <property type="evidence" value="ECO:0007669"/>
    <property type="project" value="TreeGrafter"/>
</dbReference>
<keyword evidence="2" id="KW-0479">Metal-binding</keyword>
<reference evidence="5" key="1">
    <citation type="submission" date="2024-06" db="EMBL/GenBank/DDBJ databases">
        <authorList>
            <person name="Li T."/>
            <person name="Gao R."/>
        </authorList>
    </citation>
    <scope>NUCLEOTIDE SEQUENCE</scope>
    <source>
        <strain evidence="5">ZPR3</strain>
        <plasmid evidence="5">unnamed2</plasmid>
    </source>
</reference>
<dbReference type="PANTHER" id="PTHR12629:SF0">
    <property type="entry name" value="DIPHOSPHOINOSITOL-POLYPHOSPHATE DIPHOSPHATASE"/>
    <property type="match status" value="1"/>
</dbReference>
<dbReference type="EMBL" id="CP157962">
    <property type="protein sequence ID" value="XBT97410.1"/>
    <property type="molecule type" value="Genomic_DNA"/>
</dbReference>
<dbReference type="GO" id="GO:0034431">
    <property type="term" value="F:bis(5'-adenosyl)-hexaphosphatase activity"/>
    <property type="evidence" value="ECO:0007669"/>
    <property type="project" value="TreeGrafter"/>
</dbReference>
<comment type="cofactor">
    <cofactor evidence="1">
        <name>Mg(2+)</name>
        <dbReference type="ChEBI" id="CHEBI:18420"/>
    </cofactor>
</comment>
<accession>A0AAU7S4J0</accession>
<dbReference type="AlphaFoldDB" id="A0AAU7S4J0"/>